<proteinExistence type="inferred from homology"/>
<dbReference type="GO" id="GO:0005886">
    <property type="term" value="C:plasma membrane"/>
    <property type="evidence" value="ECO:0007669"/>
    <property type="project" value="TreeGrafter"/>
</dbReference>
<dbReference type="InterPro" id="IPR010989">
    <property type="entry name" value="SNARE"/>
</dbReference>
<dbReference type="OrthoDB" id="10255013at2759"/>
<evidence type="ECO:0000256" key="1">
    <source>
        <dbReference type="ARBA" id="ARBA00004211"/>
    </source>
</evidence>
<dbReference type="GO" id="GO:0005484">
    <property type="term" value="F:SNAP receptor activity"/>
    <property type="evidence" value="ECO:0007669"/>
    <property type="project" value="TreeGrafter"/>
</dbReference>
<dbReference type="InterPro" id="IPR006011">
    <property type="entry name" value="Syntaxin_N"/>
</dbReference>
<dbReference type="PANTHER" id="PTHR19957">
    <property type="entry name" value="SYNTAXIN"/>
    <property type="match status" value="1"/>
</dbReference>
<sequence>MADTILEMEEINGDEQFLQETTSIDQSITTINKNLESIRSIQTQIIKSTSVNEEQEHTRAREPIAASTKNLLFQVKDRIRKIERENIELEYKKKDVGLRKTQYSRLKEKFTNAINAYQMVEQTYRQLQEERIARQYVVVNPNASRQEIDNFVRNSSGKLVFQDASLRSNEVRAVAAEVQKRHHDIKNIEKTIEELVVLTEQIALSIEEQDDVIKHIGDNIDTTGDQLTKTDTQLKLARKYAISARKKKWIFAAIILVIIAIIVVIELRIS</sequence>
<name>A0A9N9F1A7_9GLOM</name>
<keyword evidence="9" id="KW-1185">Reference proteome</keyword>
<feature type="domain" description="T-SNARE coiled-coil homology" evidence="7">
    <location>
        <begin position="175"/>
        <end position="237"/>
    </location>
</feature>
<dbReference type="GO" id="GO:0006906">
    <property type="term" value="P:vesicle fusion"/>
    <property type="evidence" value="ECO:0007669"/>
    <property type="project" value="TreeGrafter"/>
</dbReference>
<dbReference type="GO" id="GO:0006887">
    <property type="term" value="P:exocytosis"/>
    <property type="evidence" value="ECO:0007669"/>
    <property type="project" value="TreeGrafter"/>
</dbReference>
<keyword evidence="5 6" id="KW-0472">Membrane</keyword>
<dbReference type="PANTHER" id="PTHR19957:SF307">
    <property type="entry name" value="PROTEIN SSO1-RELATED"/>
    <property type="match status" value="1"/>
</dbReference>
<dbReference type="SUPFAM" id="SSF47661">
    <property type="entry name" value="t-snare proteins"/>
    <property type="match status" value="1"/>
</dbReference>
<feature type="transmembrane region" description="Helical" evidence="6">
    <location>
        <begin position="249"/>
        <end position="269"/>
    </location>
</feature>
<keyword evidence="3 6" id="KW-0812">Transmembrane</keyword>
<dbReference type="SMART" id="SM00397">
    <property type="entry name" value="t_SNARE"/>
    <property type="match status" value="1"/>
</dbReference>
<comment type="caution">
    <text evidence="8">The sequence shown here is derived from an EMBL/GenBank/DDBJ whole genome shotgun (WGS) entry which is preliminary data.</text>
</comment>
<dbReference type="GO" id="GO:0012505">
    <property type="term" value="C:endomembrane system"/>
    <property type="evidence" value="ECO:0007669"/>
    <property type="project" value="TreeGrafter"/>
</dbReference>
<dbReference type="Pfam" id="PF00804">
    <property type="entry name" value="Syntaxin"/>
    <property type="match status" value="1"/>
</dbReference>
<comment type="similarity">
    <text evidence="2">Belongs to the syntaxin family.</text>
</comment>
<dbReference type="GO" id="GO:0000149">
    <property type="term" value="F:SNARE binding"/>
    <property type="evidence" value="ECO:0007669"/>
    <property type="project" value="TreeGrafter"/>
</dbReference>
<dbReference type="InterPro" id="IPR045242">
    <property type="entry name" value="Syntaxin"/>
</dbReference>
<keyword evidence="4 6" id="KW-1133">Transmembrane helix</keyword>
<dbReference type="Gene3D" id="1.20.5.110">
    <property type="match status" value="1"/>
</dbReference>
<dbReference type="Proteomes" id="UP000789831">
    <property type="component" value="Unassembled WGS sequence"/>
</dbReference>
<gene>
    <name evidence="8" type="ORF">AGERDE_LOCUS4367</name>
</gene>
<protein>
    <submittedName>
        <fullName evidence="8">11496_t:CDS:1</fullName>
    </submittedName>
</protein>
<dbReference type="InterPro" id="IPR000727">
    <property type="entry name" value="T_SNARE_dom"/>
</dbReference>
<dbReference type="EMBL" id="CAJVPL010000496">
    <property type="protein sequence ID" value="CAG8503492.1"/>
    <property type="molecule type" value="Genomic_DNA"/>
</dbReference>
<dbReference type="GO" id="GO:0048278">
    <property type="term" value="P:vesicle docking"/>
    <property type="evidence" value="ECO:0007669"/>
    <property type="project" value="TreeGrafter"/>
</dbReference>
<evidence type="ECO:0000313" key="9">
    <source>
        <dbReference type="Proteomes" id="UP000789831"/>
    </source>
</evidence>
<evidence type="ECO:0000256" key="3">
    <source>
        <dbReference type="ARBA" id="ARBA00022692"/>
    </source>
</evidence>
<dbReference type="GO" id="GO:0006886">
    <property type="term" value="P:intracellular protein transport"/>
    <property type="evidence" value="ECO:0007669"/>
    <property type="project" value="TreeGrafter"/>
</dbReference>
<organism evidence="8 9">
    <name type="scientific">Ambispora gerdemannii</name>
    <dbReference type="NCBI Taxonomy" id="144530"/>
    <lineage>
        <taxon>Eukaryota</taxon>
        <taxon>Fungi</taxon>
        <taxon>Fungi incertae sedis</taxon>
        <taxon>Mucoromycota</taxon>
        <taxon>Glomeromycotina</taxon>
        <taxon>Glomeromycetes</taxon>
        <taxon>Archaeosporales</taxon>
        <taxon>Ambisporaceae</taxon>
        <taxon>Ambispora</taxon>
    </lineage>
</organism>
<accession>A0A9N9F1A7</accession>
<dbReference type="AlphaFoldDB" id="A0A9N9F1A7"/>
<dbReference type="Gene3D" id="1.20.58.70">
    <property type="match status" value="1"/>
</dbReference>
<evidence type="ECO:0000256" key="5">
    <source>
        <dbReference type="ARBA" id="ARBA00023136"/>
    </source>
</evidence>
<evidence type="ECO:0000256" key="2">
    <source>
        <dbReference type="ARBA" id="ARBA00009063"/>
    </source>
</evidence>
<evidence type="ECO:0000256" key="6">
    <source>
        <dbReference type="SAM" id="Phobius"/>
    </source>
</evidence>
<dbReference type="GO" id="GO:0031201">
    <property type="term" value="C:SNARE complex"/>
    <property type="evidence" value="ECO:0007669"/>
    <property type="project" value="TreeGrafter"/>
</dbReference>
<evidence type="ECO:0000259" key="7">
    <source>
        <dbReference type="PROSITE" id="PS50192"/>
    </source>
</evidence>
<comment type="subcellular location">
    <subcellularLocation>
        <location evidence="1">Membrane</location>
        <topology evidence="1">Single-pass type IV membrane protein</topology>
    </subcellularLocation>
</comment>
<evidence type="ECO:0000256" key="4">
    <source>
        <dbReference type="ARBA" id="ARBA00022989"/>
    </source>
</evidence>
<reference evidence="8" key="1">
    <citation type="submission" date="2021-06" db="EMBL/GenBank/DDBJ databases">
        <authorList>
            <person name="Kallberg Y."/>
            <person name="Tangrot J."/>
            <person name="Rosling A."/>
        </authorList>
    </citation>
    <scope>NUCLEOTIDE SEQUENCE</scope>
    <source>
        <strain evidence="8">MT106</strain>
    </source>
</reference>
<evidence type="ECO:0000313" key="8">
    <source>
        <dbReference type="EMBL" id="CAG8503492.1"/>
    </source>
</evidence>
<dbReference type="PROSITE" id="PS50192">
    <property type="entry name" value="T_SNARE"/>
    <property type="match status" value="1"/>
</dbReference>
<dbReference type="Pfam" id="PF05739">
    <property type="entry name" value="SNARE"/>
    <property type="match status" value="1"/>
</dbReference>